<proteinExistence type="predicted"/>
<name>A0A495XDU2_9PSEU</name>
<organism evidence="1 2">
    <name type="scientific">Saccharothrix variisporea</name>
    <dbReference type="NCBI Taxonomy" id="543527"/>
    <lineage>
        <taxon>Bacteria</taxon>
        <taxon>Bacillati</taxon>
        <taxon>Actinomycetota</taxon>
        <taxon>Actinomycetes</taxon>
        <taxon>Pseudonocardiales</taxon>
        <taxon>Pseudonocardiaceae</taxon>
        <taxon>Saccharothrix</taxon>
    </lineage>
</organism>
<comment type="caution">
    <text evidence="1">The sequence shown here is derived from an EMBL/GenBank/DDBJ whole genome shotgun (WGS) entry which is preliminary data.</text>
</comment>
<dbReference type="EMBL" id="RBXR01000001">
    <property type="protein sequence ID" value="RKT72631.1"/>
    <property type="molecule type" value="Genomic_DNA"/>
</dbReference>
<dbReference type="AlphaFoldDB" id="A0A495XDU2"/>
<gene>
    <name evidence="1" type="ORF">DFJ66_5950</name>
</gene>
<dbReference type="Proteomes" id="UP000272729">
    <property type="component" value="Unassembled WGS sequence"/>
</dbReference>
<accession>A0A495XDU2</accession>
<evidence type="ECO:0000313" key="1">
    <source>
        <dbReference type="EMBL" id="RKT72631.1"/>
    </source>
</evidence>
<evidence type="ECO:0000313" key="2">
    <source>
        <dbReference type="Proteomes" id="UP000272729"/>
    </source>
</evidence>
<sequence length="278" mass="31051">MTTTVRHRGLPSQRVNSGFVREADMLAPLRDARDEVIAEFTRTKHDIAWATLFELSVVPYGIADVVHVAVDQEVVEERRALGASPITDHHELTLFMILQHSRHDGYRAREIAVRAGMSVEGLRRGPLARLTAAGHVERLSGHIYRPTWRYRTAICALVAIEVKRTDWRRAAQQALRYTTFADRTYLALESATAQRALLHPELIATTRVGLIQVEPSTLRVKKIKNAPSPGDRLRKFERLRAAEAAFLLIDSGKVSGPILPVFGKTHTTSTGVDPRSLS</sequence>
<keyword evidence="2" id="KW-1185">Reference proteome</keyword>
<protein>
    <submittedName>
        <fullName evidence="1">Uncharacterized protein</fullName>
    </submittedName>
</protein>
<reference evidence="1 2" key="1">
    <citation type="submission" date="2018-10" db="EMBL/GenBank/DDBJ databases">
        <title>Sequencing the genomes of 1000 actinobacteria strains.</title>
        <authorList>
            <person name="Klenk H.-P."/>
        </authorList>
    </citation>
    <scope>NUCLEOTIDE SEQUENCE [LARGE SCALE GENOMIC DNA]</scope>
    <source>
        <strain evidence="1 2">DSM 43911</strain>
    </source>
</reference>